<proteinExistence type="predicted"/>
<dbReference type="Pfam" id="PF04607">
    <property type="entry name" value="RelA_SpoT"/>
    <property type="match status" value="1"/>
</dbReference>
<gene>
    <name evidence="6" type="ORF">EBB54_16355</name>
</gene>
<dbReference type="Proteomes" id="UP000274920">
    <property type="component" value="Unassembled WGS sequence"/>
</dbReference>
<name>A0A426DJ88_9FIRM</name>
<dbReference type="InterPro" id="IPR007685">
    <property type="entry name" value="RelA_SpoT"/>
</dbReference>
<dbReference type="CDD" id="cd05399">
    <property type="entry name" value="NT_Rel-Spo_like"/>
    <property type="match status" value="1"/>
</dbReference>
<dbReference type="RefSeq" id="WP_125128195.1">
    <property type="nucleotide sequence ID" value="NZ_RHJS01000002.1"/>
</dbReference>
<dbReference type="Pfam" id="PF00072">
    <property type="entry name" value="Response_reg"/>
    <property type="match status" value="1"/>
</dbReference>
<feature type="domain" description="Response regulatory" evidence="5">
    <location>
        <begin position="3"/>
        <end position="120"/>
    </location>
</feature>
<keyword evidence="4" id="KW-0597">Phosphoprotein</keyword>
<protein>
    <recommendedName>
        <fullName evidence="2">Stage 0 sporulation protein A homolog</fullName>
    </recommendedName>
</protein>
<dbReference type="GO" id="GO:0015970">
    <property type="term" value="P:guanosine tetraphosphate biosynthetic process"/>
    <property type="evidence" value="ECO:0007669"/>
    <property type="project" value="UniProtKB-UniPathway"/>
</dbReference>
<comment type="pathway">
    <text evidence="1">Purine metabolism; ppGpp biosynthesis; ppGpp from GTP: step 1/2.</text>
</comment>
<dbReference type="InterPro" id="IPR011006">
    <property type="entry name" value="CheY-like_superfamily"/>
</dbReference>
<dbReference type="Gene3D" id="1.10.287.860">
    <property type="entry name" value="Nucleotidyltransferase"/>
    <property type="match status" value="1"/>
</dbReference>
<evidence type="ECO:0000313" key="6">
    <source>
        <dbReference type="EMBL" id="RRK32754.1"/>
    </source>
</evidence>
<feature type="modified residue" description="4-aspartylphosphate" evidence="4">
    <location>
        <position position="53"/>
    </location>
</feature>
<sequence>MHRILVADDVEINREILRDMLMDDYIVEIAEDGAQAVQKLQECPDGIAALLLDLQMPNMDGYAVLDWMNEHKKLKTVPVLIISSERSAAIENYCFELGVSDFIHKPFNSSIVKKRVDNIVELFDRKNGLEQKVAMQTRTLEEQRQIIRLHTRQLRDTRIFNDLMMQYRSAIMVVEAKLKVLYEEFAHEYNRNPFESIKSRLKSPESIYEKLDRKGFPITVESIREYLFDVAGVRVICSFPDDIYRLANLVVQSNDIILVQKKDYIKNPKSNGYRSLHLILDVPIFLSIGKQYVKVEMQFRTIAMDFWASLEHKLKYKKDVENTEEIERQLKVCADSIDVLDYQMMQIRSKIDKGNTALLTRDF</sequence>
<evidence type="ECO:0000313" key="7">
    <source>
        <dbReference type="Proteomes" id="UP000274920"/>
    </source>
</evidence>
<evidence type="ECO:0000256" key="1">
    <source>
        <dbReference type="ARBA" id="ARBA00004976"/>
    </source>
</evidence>
<dbReference type="PROSITE" id="PS50110">
    <property type="entry name" value="RESPONSE_REGULATORY"/>
    <property type="match status" value="1"/>
</dbReference>
<evidence type="ECO:0000256" key="3">
    <source>
        <dbReference type="ARBA" id="ARBA00024867"/>
    </source>
</evidence>
<dbReference type="PANTHER" id="PTHR47837:SF2">
    <property type="entry name" value="GTP PYROPHOSPHOKINASE YWAC"/>
    <property type="match status" value="1"/>
</dbReference>
<comment type="caution">
    <text evidence="6">The sequence shown here is derived from an EMBL/GenBank/DDBJ whole genome shotgun (WGS) entry which is preliminary data.</text>
</comment>
<dbReference type="SMART" id="SM00448">
    <property type="entry name" value="REC"/>
    <property type="match status" value="1"/>
</dbReference>
<dbReference type="SUPFAM" id="SSF81301">
    <property type="entry name" value="Nucleotidyltransferase"/>
    <property type="match status" value="1"/>
</dbReference>
<dbReference type="AlphaFoldDB" id="A0A426DJ88"/>
<dbReference type="GO" id="GO:0000160">
    <property type="term" value="P:phosphorelay signal transduction system"/>
    <property type="evidence" value="ECO:0007669"/>
    <property type="project" value="InterPro"/>
</dbReference>
<reference evidence="6" key="1">
    <citation type="submission" date="2018-10" db="EMBL/GenBank/DDBJ databases">
        <title>Schaedlerella arabinophila gen. nov. sp. nov., isolated from the mouse intestinal tract and comparative analysis with the genome of the closely related altered Schaedler flora strain ASF502.</title>
        <authorList>
            <person name="Miyake S."/>
            <person name="Soh M."/>
            <person name="Seedorf H."/>
        </authorList>
    </citation>
    <scope>NUCLEOTIDE SEQUENCE [LARGE SCALE GENOMIC DNA]</scope>
    <source>
        <strain evidence="6">DSM 106076</strain>
    </source>
</reference>
<dbReference type="PANTHER" id="PTHR47837">
    <property type="entry name" value="GTP PYROPHOSPHOKINASE YJBM"/>
    <property type="match status" value="1"/>
</dbReference>
<evidence type="ECO:0000256" key="2">
    <source>
        <dbReference type="ARBA" id="ARBA00018672"/>
    </source>
</evidence>
<dbReference type="Gene3D" id="3.30.460.10">
    <property type="entry name" value="Beta Polymerase, domain 2"/>
    <property type="match status" value="1"/>
</dbReference>
<dbReference type="Gene3D" id="3.40.50.2300">
    <property type="match status" value="1"/>
</dbReference>
<keyword evidence="7" id="KW-1185">Reference proteome</keyword>
<dbReference type="InterPro" id="IPR052366">
    <property type="entry name" value="GTP_Pyrophosphokinase"/>
</dbReference>
<dbReference type="UniPathway" id="UPA00908">
    <property type="reaction ID" value="UER00884"/>
</dbReference>
<evidence type="ECO:0000259" key="5">
    <source>
        <dbReference type="PROSITE" id="PS50110"/>
    </source>
</evidence>
<dbReference type="SUPFAM" id="SSF52172">
    <property type="entry name" value="CheY-like"/>
    <property type="match status" value="1"/>
</dbReference>
<accession>A0A426DJ88</accession>
<evidence type="ECO:0000256" key="4">
    <source>
        <dbReference type="PROSITE-ProRule" id="PRU00169"/>
    </source>
</evidence>
<dbReference type="InterPro" id="IPR043519">
    <property type="entry name" value="NT_sf"/>
</dbReference>
<organism evidence="6 7">
    <name type="scientific">Schaedlerella arabinosiphila</name>
    <dbReference type="NCBI Taxonomy" id="2044587"/>
    <lineage>
        <taxon>Bacteria</taxon>
        <taxon>Bacillati</taxon>
        <taxon>Bacillota</taxon>
        <taxon>Clostridia</taxon>
        <taxon>Lachnospirales</taxon>
        <taxon>Lachnospiraceae</taxon>
        <taxon>Schaedlerella</taxon>
    </lineage>
</organism>
<dbReference type="EMBL" id="RHJS01000002">
    <property type="protein sequence ID" value="RRK32754.1"/>
    <property type="molecule type" value="Genomic_DNA"/>
</dbReference>
<dbReference type="InterPro" id="IPR001789">
    <property type="entry name" value="Sig_transdc_resp-reg_receiver"/>
</dbReference>
<dbReference type="SMART" id="SM00954">
    <property type="entry name" value="RelA_SpoT"/>
    <property type="match status" value="1"/>
</dbReference>
<comment type="function">
    <text evidence="3">May play the central regulatory role in sporulation. It may be an element of the effector pathway responsible for the activation of sporulation genes in response to nutritional stress. Spo0A may act in concert with spo0H (a sigma factor) to control the expression of some genes that are critical to the sporulation process.</text>
</comment>